<dbReference type="AlphaFoldDB" id="A0A0Q0XTD7"/>
<dbReference type="PANTHER" id="PTHR12128">
    <property type="entry name" value="DIHYDRODIPICOLINATE SYNTHASE"/>
    <property type="match status" value="1"/>
</dbReference>
<dbReference type="SUPFAM" id="SSF51569">
    <property type="entry name" value="Aldolase"/>
    <property type="match status" value="1"/>
</dbReference>
<dbReference type="EMBL" id="JRLF01000012">
    <property type="protein sequence ID" value="KQB39441.1"/>
    <property type="molecule type" value="Genomic_DNA"/>
</dbReference>
<comment type="similarity">
    <text evidence="5">Belongs to the DapA family.</text>
</comment>
<accession>A0A0Q0XTD7</accession>
<evidence type="ECO:0000256" key="3">
    <source>
        <dbReference type="ARBA" id="ARBA00023239"/>
    </source>
</evidence>
<organism evidence="8 9">
    <name type="scientific">Flavobacterium aquidurense</name>
    <dbReference type="NCBI Taxonomy" id="362413"/>
    <lineage>
        <taxon>Bacteria</taxon>
        <taxon>Pseudomonadati</taxon>
        <taxon>Bacteroidota</taxon>
        <taxon>Flavobacteriia</taxon>
        <taxon>Flavobacteriales</taxon>
        <taxon>Flavobacteriaceae</taxon>
        <taxon>Flavobacterium</taxon>
    </lineage>
</organism>
<dbReference type="GO" id="GO:0016829">
    <property type="term" value="F:lyase activity"/>
    <property type="evidence" value="ECO:0007669"/>
    <property type="project" value="UniProtKB-KW"/>
</dbReference>
<dbReference type="SMART" id="SM01130">
    <property type="entry name" value="DHDPS"/>
    <property type="match status" value="1"/>
</dbReference>
<evidence type="ECO:0000256" key="6">
    <source>
        <dbReference type="PIRSR" id="PIRSR001365-1"/>
    </source>
</evidence>
<dbReference type="OrthoDB" id="9778880at2"/>
<dbReference type="Proteomes" id="UP000050443">
    <property type="component" value="Unassembled WGS sequence"/>
</dbReference>
<reference evidence="8 9" key="1">
    <citation type="submission" date="2014-09" db="EMBL/GenBank/DDBJ databases">
        <title>Genome sequence of Flavobacterium aquidurense RC62.</title>
        <authorList>
            <person name="Kim J.F."/>
            <person name="Kwak M.-J."/>
        </authorList>
    </citation>
    <scope>NUCLEOTIDE SEQUENCE [LARGE SCALE GENOMIC DNA]</scope>
    <source>
        <strain evidence="8 9">RC62</strain>
    </source>
</reference>
<dbReference type="InterPro" id="IPR013785">
    <property type="entry name" value="Aldolase_TIM"/>
</dbReference>
<evidence type="ECO:0000313" key="9">
    <source>
        <dbReference type="Proteomes" id="UP000050443"/>
    </source>
</evidence>
<dbReference type="GO" id="GO:0005737">
    <property type="term" value="C:cytoplasm"/>
    <property type="evidence" value="ECO:0007669"/>
    <property type="project" value="UniProtKB-SubCell"/>
</dbReference>
<dbReference type="InterPro" id="IPR002220">
    <property type="entry name" value="DapA-like"/>
</dbReference>
<dbReference type="PIRSF" id="PIRSF001365">
    <property type="entry name" value="DHDPS"/>
    <property type="match status" value="1"/>
</dbReference>
<evidence type="ECO:0000256" key="2">
    <source>
        <dbReference type="ARBA" id="ARBA00022490"/>
    </source>
</evidence>
<dbReference type="PANTHER" id="PTHR12128:SF21">
    <property type="entry name" value="N-ACETYLNEURAMINATE LYASE"/>
    <property type="match status" value="1"/>
</dbReference>
<dbReference type="STRING" id="362413.RC62_1122"/>
<keyword evidence="2" id="KW-0963">Cytoplasm</keyword>
<dbReference type="Pfam" id="PF00701">
    <property type="entry name" value="DHDPS"/>
    <property type="match status" value="1"/>
</dbReference>
<dbReference type="Gene3D" id="3.20.20.70">
    <property type="entry name" value="Aldolase class I"/>
    <property type="match status" value="1"/>
</dbReference>
<dbReference type="PATRIC" id="fig|362413.3.peg.1096"/>
<proteinExistence type="inferred from homology"/>
<evidence type="ECO:0000256" key="7">
    <source>
        <dbReference type="PIRSR" id="PIRSR001365-2"/>
    </source>
</evidence>
<feature type="binding site" evidence="7">
    <location>
        <position position="49"/>
    </location>
    <ligand>
        <name>pyruvate</name>
        <dbReference type="ChEBI" id="CHEBI:15361"/>
    </ligand>
</feature>
<protein>
    <submittedName>
        <fullName evidence="8">N-acetylneuraminate lyase</fullName>
    </submittedName>
</protein>
<evidence type="ECO:0000256" key="4">
    <source>
        <dbReference type="ARBA" id="ARBA00023277"/>
    </source>
</evidence>
<name>A0A0Q0XTD7_9FLAO</name>
<sequence length="306" mass="33809">MKIEHLQGLISAPFTPFDSIGKLDVSLIAPYYAFLKRNGITGAFINGSTGEGVSITLEEKKAVAQAWADCSNHDADFKVMVFLGGTCLADCIHLAKHAYEIGLYAVSLTGAFYFKPNSVDTLAEICIKVGESVPNMPFYYYHIPVLTGVNVAMYDLVRALDNKLPNFAGVKYTHEDFMDFQSCMSYENGKFDMLWGRDENMLSALVLGAKGAVGSTFNYAAPLYYDLIDAFNNNDLVKARALQQKSIDMIRFLGKYGGISVGKAYMKLVGHDLGEFRLPVKNMSAAQFELFKKDVAGLDFDTFKSK</sequence>
<evidence type="ECO:0000313" key="8">
    <source>
        <dbReference type="EMBL" id="KQB39441.1"/>
    </source>
</evidence>
<keyword evidence="4" id="KW-0119">Carbohydrate metabolism</keyword>
<feature type="active site" description="Proton donor/acceptor" evidence="6">
    <location>
        <position position="141"/>
    </location>
</feature>
<dbReference type="PRINTS" id="PR00146">
    <property type="entry name" value="DHPICSNTHASE"/>
</dbReference>
<feature type="active site" description="Schiff-base intermediate with substrate" evidence="6">
    <location>
        <position position="171"/>
    </location>
</feature>
<gene>
    <name evidence="8" type="ORF">RC62_1122</name>
</gene>
<evidence type="ECO:0000256" key="5">
    <source>
        <dbReference type="PIRNR" id="PIRNR001365"/>
    </source>
</evidence>
<dbReference type="RefSeq" id="WP_055095902.1">
    <property type="nucleotide sequence ID" value="NZ_JRLF01000012.1"/>
</dbReference>
<evidence type="ECO:0000256" key="1">
    <source>
        <dbReference type="ARBA" id="ARBA00004496"/>
    </source>
</evidence>
<feature type="binding site" evidence="7">
    <location>
        <position position="213"/>
    </location>
    <ligand>
        <name>pyruvate</name>
        <dbReference type="ChEBI" id="CHEBI:15361"/>
    </ligand>
</feature>
<comment type="subcellular location">
    <subcellularLocation>
        <location evidence="1">Cytoplasm</location>
    </subcellularLocation>
</comment>
<comment type="caution">
    <text evidence="8">The sequence shown here is derived from an EMBL/GenBank/DDBJ whole genome shotgun (WGS) entry which is preliminary data.</text>
</comment>
<keyword evidence="3 5" id="KW-0456">Lyase</keyword>